<proteinExistence type="predicted"/>
<dbReference type="EMBL" id="JBHSXS010000002">
    <property type="protein sequence ID" value="MFC6879328.1"/>
    <property type="molecule type" value="Genomic_DNA"/>
</dbReference>
<accession>A0ABW2CDX3</accession>
<evidence type="ECO:0000313" key="1">
    <source>
        <dbReference type="EMBL" id="MFC6879328.1"/>
    </source>
</evidence>
<reference evidence="2" key="1">
    <citation type="journal article" date="2019" name="Int. J. Syst. Evol. Microbiol.">
        <title>The Global Catalogue of Microorganisms (GCM) 10K type strain sequencing project: providing services to taxonomists for standard genome sequencing and annotation.</title>
        <authorList>
            <consortium name="The Broad Institute Genomics Platform"/>
            <consortium name="The Broad Institute Genome Sequencing Center for Infectious Disease"/>
            <person name="Wu L."/>
            <person name="Ma J."/>
        </authorList>
    </citation>
    <scope>NUCLEOTIDE SEQUENCE [LARGE SCALE GENOMIC DNA]</scope>
    <source>
        <strain evidence="2">JCM 3369</strain>
    </source>
</reference>
<keyword evidence="2" id="KW-1185">Reference proteome</keyword>
<dbReference type="RefSeq" id="WP_302931114.1">
    <property type="nucleotide sequence ID" value="NZ_JBHSXE010000001.1"/>
</dbReference>
<evidence type="ECO:0000313" key="2">
    <source>
        <dbReference type="Proteomes" id="UP001596380"/>
    </source>
</evidence>
<name>A0ABW2CDX3_9ACTN</name>
<sequence>MWDSSTPPDERECAERWFEPQEMTTVAHCPASMACTARATYM</sequence>
<protein>
    <submittedName>
        <fullName evidence="1">Uncharacterized protein</fullName>
    </submittedName>
</protein>
<organism evidence="1 2">
    <name type="scientific">Actinomadura yumaensis</name>
    <dbReference type="NCBI Taxonomy" id="111807"/>
    <lineage>
        <taxon>Bacteria</taxon>
        <taxon>Bacillati</taxon>
        <taxon>Actinomycetota</taxon>
        <taxon>Actinomycetes</taxon>
        <taxon>Streptosporangiales</taxon>
        <taxon>Thermomonosporaceae</taxon>
        <taxon>Actinomadura</taxon>
    </lineage>
</organism>
<dbReference type="Proteomes" id="UP001596380">
    <property type="component" value="Unassembled WGS sequence"/>
</dbReference>
<gene>
    <name evidence="1" type="ORF">ACFQKB_06065</name>
</gene>
<comment type="caution">
    <text evidence="1">The sequence shown here is derived from an EMBL/GenBank/DDBJ whole genome shotgun (WGS) entry which is preliminary data.</text>
</comment>